<evidence type="ECO:0000259" key="12">
    <source>
        <dbReference type="Pfam" id="PF00912"/>
    </source>
</evidence>
<evidence type="ECO:0000313" key="14">
    <source>
        <dbReference type="Proteomes" id="UP001250932"/>
    </source>
</evidence>
<keyword evidence="8 11" id="KW-1133">Transmembrane helix</keyword>
<comment type="subcellular location">
    <subcellularLocation>
        <location evidence="11">Cell membrane</location>
        <topology evidence="11">Single-pass membrane protein</topology>
    </subcellularLocation>
</comment>
<evidence type="ECO:0000256" key="4">
    <source>
        <dbReference type="ARBA" id="ARBA00022679"/>
    </source>
</evidence>
<reference evidence="13 14" key="1">
    <citation type="journal article" date="2023" name="ISME J.">
        <title>Cultivation and genomic characterization of novel and ubiquitous marine nitrite-oxidizing bacteria from the Nitrospirales.</title>
        <authorList>
            <person name="Mueller A.J."/>
            <person name="Daebeler A."/>
            <person name="Herbold C.W."/>
            <person name="Kirkegaard R.H."/>
            <person name="Daims H."/>
        </authorList>
    </citation>
    <scope>NUCLEOTIDE SEQUENCE [LARGE SCALE GENOMIC DNA]</scope>
    <source>
        <strain evidence="13 14">EB</strain>
    </source>
</reference>
<keyword evidence="6 11" id="KW-0133">Cell shape</keyword>
<dbReference type="InterPro" id="IPR036950">
    <property type="entry name" value="PBP_transglycosylase"/>
</dbReference>
<dbReference type="PANTHER" id="PTHR30400:SF0">
    <property type="entry name" value="BIOSYNTHETIC PEPTIDOGLYCAN TRANSGLYCOSYLASE"/>
    <property type="match status" value="1"/>
</dbReference>
<keyword evidence="7 11" id="KW-0573">Peptidoglycan synthesis</keyword>
<dbReference type="Pfam" id="PF00912">
    <property type="entry name" value="Transgly"/>
    <property type="match status" value="1"/>
</dbReference>
<evidence type="ECO:0000256" key="2">
    <source>
        <dbReference type="ARBA" id="ARBA00022519"/>
    </source>
</evidence>
<dbReference type="PANTHER" id="PTHR30400">
    <property type="entry name" value="MONOFUNCTIONAL BIOSYNTHETIC PEPTIDOGLYCAN TRANSGLYCOSYLASE"/>
    <property type="match status" value="1"/>
</dbReference>
<keyword evidence="14" id="KW-1185">Reference proteome</keyword>
<evidence type="ECO:0000256" key="1">
    <source>
        <dbReference type="ARBA" id="ARBA00022475"/>
    </source>
</evidence>
<keyword evidence="10 11" id="KW-0961">Cell wall biogenesis/degradation</keyword>
<evidence type="ECO:0000256" key="3">
    <source>
        <dbReference type="ARBA" id="ARBA00022676"/>
    </source>
</evidence>
<proteinExistence type="inferred from homology"/>
<comment type="function">
    <text evidence="11">Peptidoglycan polymerase that catalyzes glycan chain elongation from lipid-linked precursors.</text>
</comment>
<evidence type="ECO:0000256" key="5">
    <source>
        <dbReference type="ARBA" id="ARBA00022692"/>
    </source>
</evidence>
<protein>
    <recommendedName>
        <fullName evidence="11">Biosynthetic peptidoglycan transglycosylase</fullName>
        <ecNumber evidence="11">2.4.99.28</ecNumber>
    </recommendedName>
    <alternativeName>
        <fullName evidence="11">Glycan polymerase</fullName>
    </alternativeName>
    <alternativeName>
        <fullName evidence="11">Peptidoglycan glycosyltransferase MtgA</fullName>
        <shortName evidence="11">PGT</shortName>
    </alternativeName>
</protein>
<name>A0ABU3KCP0_9BACT</name>
<evidence type="ECO:0000256" key="8">
    <source>
        <dbReference type="ARBA" id="ARBA00022989"/>
    </source>
</evidence>
<dbReference type="NCBIfam" id="TIGR02070">
    <property type="entry name" value="mono_pep_trsgly"/>
    <property type="match status" value="1"/>
</dbReference>
<evidence type="ECO:0000256" key="10">
    <source>
        <dbReference type="ARBA" id="ARBA00023316"/>
    </source>
</evidence>
<keyword evidence="5 11" id="KW-0812">Transmembrane</keyword>
<comment type="pathway">
    <text evidence="11">Cell wall biogenesis; peptidoglycan biosynthesis.</text>
</comment>
<dbReference type="HAMAP" id="MF_00766">
    <property type="entry name" value="PGT_MtgA"/>
    <property type="match status" value="1"/>
</dbReference>
<comment type="caution">
    <text evidence="13">The sequence shown here is derived from an EMBL/GenBank/DDBJ whole genome shotgun (WGS) entry which is preliminary data.</text>
</comment>
<dbReference type="GO" id="GO:0016757">
    <property type="term" value="F:glycosyltransferase activity"/>
    <property type="evidence" value="ECO:0007669"/>
    <property type="project" value="UniProtKB-KW"/>
</dbReference>
<gene>
    <name evidence="11 13" type="primary">mtgA</name>
    <name evidence="13" type="ORF">PPG34_17135</name>
</gene>
<dbReference type="InterPro" id="IPR023346">
    <property type="entry name" value="Lysozyme-like_dom_sf"/>
</dbReference>
<dbReference type="EC" id="2.4.99.28" evidence="11"/>
<evidence type="ECO:0000256" key="7">
    <source>
        <dbReference type="ARBA" id="ARBA00022984"/>
    </source>
</evidence>
<keyword evidence="4 11" id="KW-0808">Transferase</keyword>
<keyword evidence="1 11" id="KW-1003">Cell membrane</keyword>
<keyword evidence="3 11" id="KW-0328">Glycosyltransferase</keyword>
<dbReference type="EMBL" id="JAQOUE010000002">
    <property type="protein sequence ID" value="MDT7044078.1"/>
    <property type="molecule type" value="Genomic_DNA"/>
</dbReference>
<evidence type="ECO:0000256" key="9">
    <source>
        <dbReference type="ARBA" id="ARBA00023136"/>
    </source>
</evidence>
<dbReference type="RefSeq" id="WP_313834664.1">
    <property type="nucleotide sequence ID" value="NZ_JAQOUE010000002.1"/>
</dbReference>
<feature type="domain" description="Glycosyl transferase family 51" evidence="12">
    <location>
        <begin position="91"/>
        <end position="256"/>
    </location>
</feature>
<feature type="transmembrane region" description="Helical" evidence="11">
    <location>
        <begin position="37"/>
        <end position="58"/>
    </location>
</feature>
<dbReference type="SUPFAM" id="SSF53955">
    <property type="entry name" value="Lysozyme-like"/>
    <property type="match status" value="1"/>
</dbReference>
<organism evidence="13 14">
    <name type="scientific">Candidatus Nitronereus thalassa</name>
    <dbReference type="NCBI Taxonomy" id="3020898"/>
    <lineage>
        <taxon>Bacteria</taxon>
        <taxon>Pseudomonadati</taxon>
        <taxon>Nitrospirota</taxon>
        <taxon>Nitrospiria</taxon>
        <taxon>Nitrospirales</taxon>
        <taxon>Nitrospiraceae</taxon>
        <taxon>Candidatus Nitronereus</taxon>
    </lineage>
</organism>
<evidence type="ECO:0000256" key="11">
    <source>
        <dbReference type="HAMAP-Rule" id="MF_00766"/>
    </source>
</evidence>
<evidence type="ECO:0000313" key="13">
    <source>
        <dbReference type="EMBL" id="MDT7044078.1"/>
    </source>
</evidence>
<dbReference type="InterPro" id="IPR011812">
    <property type="entry name" value="Pep_trsgly"/>
</dbReference>
<accession>A0ABU3KCP0</accession>
<sequence length="260" mass="29828">MKTKIPRPTYLWQTQRRQASWPQKFGTVLLWAKTHKVVAMLSLLCLYLLIEIATIPFWSIAQLETKNPAETALMQQRRAEAEAEGKSFHITQHWVPLSQIPKNVRRAILVSEDSRFYSHAGVDWQEVQESVETNFEQGRMARGGSTITQQLAKNLYLSTDKTLRRKAKELLMAYTMESQLSKGRILELYLNVIEWGGGVFGIEAAAQQYFGKSSRFLTAEEGARLAAVIPRPLQYRPDQNSPYVRQKKDLILQRMKKVGS</sequence>
<comment type="similarity">
    <text evidence="11">Belongs to the glycosyltransferase 51 family.</text>
</comment>
<keyword evidence="9 11" id="KW-0472">Membrane</keyword>
<evidence type="ECO:0000256" key="6">
    <source>
        <dbReference type="ARBA" id="ARBA00022960"/>
    </source>
</evidence>
<dbReference type="Gene3D" id="1.10.3810.10">
    <property type="entry name" value="Biosynthetic peptidoglycan transglycosylase-like"/>
    <property type="match status" value="1"/>
</dbReference>
<comment type="catalytic activity">
    <reaction evidence="11">
        <text>[GlcNAc-(1-&gt;4)-Mur2Ac(oyl-L-Ala-gamma-D-Glu-L-Lys-D-Ala-D-Ala)](n)-di-trans,octa-cis-undecaprenyl diphosphate + beta-D-GlcNAc-(1-&gt;4)-Mur2Ac(oyl-L-Ala-gamma-D-Glu-L-Lys-D-Ala-D-Ala)-di-trans,octa-cis-undecaprenyl diphosphate = [GlcNAc-(1-&gt;4)-Mur2Ac(oyl-L-Ala-gamma-D-Glu-L-Lys-D-Ala-D-Ala)](n+1)-di-trans,octa-cis-undecaprenyl diphosphate + di-trans,octa-cis-undecaprenyl diphosphate + H(+)</text>
        <dbReference type="Rhea" id="RHEA:23708"/>
        <dbReference type="Rhea" id="RHEA-COMP:9602"/>
        <dbReference type="Rhea" id="RHEA-COMP:9603"/>
        <dbReference type="ChEBI" id="CHEBI:15378"/>
        <dbReference type="ChEBI" id="CHEBI:58405"/>
        <dbReference type="ChEBI" id="CHEBI:60033"/>
        <dbReference type="ChEBI" id="CHEBI:78435"/>
        <dbReference type="EC" id="2.4.99.28"/>
    </reaction>
</comment>
<keyword evidence="2" id="KW-0997">Cell inner membrane</keyword>
<dbReference type="Proteomes" id="UP001250932">
    <property type="component" value="Unassembled WGS sequence"/>
</dbReference>
<dbReference type="InterPro" id="IPR001264">
    <property type="entry name" value="Glyco_trans_51"/>
</dbReference>